<organism evidence="7 8">
    <name type="scientific">Methylobrevis albus</name>
    <dbReference type="NCBI Taxonomy" id="2793297"/>
    <lineage>
        <taxon>Bacteria</taxon>
        <taxon>Pseudomonadati</taxon>
        <taxon>Pseudomonadota</taxon>
        <taxon>Alphaproteobacteria</taxon>
        <taxon>Hyphomicrobiales</taxon>
        <taxon>Pleomorphomonadaceae</taxon>
        <taxon>Methylobrevis</taxon>
    </lineage>
</organism>
<proteinExistence type="predicted"/>
<dbReference type="RefSeq" id="WP_197310438.1">
    <property type="nucleotide sequence ID" value="NZ_JADZLT010000042.1"/>
</dbReference>
<evidence type="ECO:0000259" key="6">
    <source>
        <dbReference type="PROSITE" id="PS50977"/>
    </source>
</evidence>
<dbReference type="Pfam" id="PF00440">
    <property type="entry name" value="TetR_N"/>
    <property type="match status" value="1"/>
</dbReference>
<dbReference type="InterPro" id="IPR001647">
    <property type="entry name" value="HTH_TetR"/>
</dbReference>
<evidence type="ECO:0000256" key="3">
    <source>
        <dbReference type="ARBA" id="ARBA00023163"/>
    </source>
</evidence>
<keyword evidence="8" id="KW-1185">Reference proteome</keyword>
<sequence>MVKATRAGPAPARPGQGGERQSVGARRSVASEQAILDAAEALLLEKGYAGFSIEAVARLARAGKPTIYRWWPGKAALLLDVYHRQKREPPPDETAPIEEALVRFLRHLFDFWRTGPAGDIFRAIVAEAQSDPDARRALVAYLAERRAVFTAMIERRRARGETELPPDAALLWDSLIGFAWCRLLAFDLAADDGEIRRYVHQVATGFRPG</sequence>
<evidence type="ECO:0000256" key="5">
    <source>
        <dbReference type="SAM" id="MobiDB-lite"/>
    </source>
</evidence>
<comment type="caution">
    <text evidence="7">The sequence shown here is derived from an EMBL/GenBank/DDBJ whole genome shotgun (WGS) entry which is preliminary data.</text>
</comment>
<keyword evidence="3" id="KW-0804">Transcription</keyword>
<accession>A0A931HZI0</accession>
<dbReference type="Pfam" id="PF16859">
    <property type="entry name" value="TetR_C_11"/>
    <property type="match status" value="1"/>
</dbReference>
<evidence type="ECO:0000313" key="7">
    <source>
        <dbReference type="EMBL" id="MBH0237345.1"/>
    </source>
</evidence>
<evidence type="ECO:0000256" key="1">
    <source>
        <dbReference type="ARBA" id="ARBA00023015"/>
    </source>
</evidence>
<dbReference type="InterPro" id="IPR009057">
    <property type="entry name" value="Homeodomain-like_sf"/>
</dbReference>
<evidence type="ECO:0000256" key="4">
    <source>
        <dbReference type="PROSITE-ProRule" id="PRU00335"/>
    </source>
</evidence>
<keyword evidence="2 4" id="KW-0238">DNA-binding</keyword>
<dbReference type="AlphaFoldDB" id="A0A931HZI0"/>
<dbReference type="SUPFAM" id="SSF46689">
    <property type="entry name" value="Homeodomain-like"/>
    <property type="match status" value="1"/>
</dbReference>
<reference evidence="7" key="1">
    <citation type="submission" date="2020-12" db="EMBL/GenBank/DDBJ databases">
        <title>Methylobrevis albus sp. nov., isolated from fresh water lack sediment.</title>
        <authorList>
            <person name="Zou Q."/>
        </authorList>
    </citation>
    <scope>NUCLEOTIDE SEQUENCE</scope>
    <source>
        <strain evidence="7">L22</strain>
    </source>
</reference>
<dbReference type="InterPro" id="IPR050109">
    <property type="entry name" value="HTH-type_TetR-like_transc_reg"/>
</dbReference>
<dbReference type="PANTHER" id="PTHR30055:SF234">
    <property type="entry name" value="HTH-TYPE TRANSCRIPTIONAL REGULATOR BETI"/>
    <property type="match status" value="1"/>
</dbReference>
<dbReference type="SUPFAM" id="SSF48498">
    <property type="entry name" value="Tetracyclin repressor-like, C-terminal domain"/>
    <property type="match status" value="1"/>
</dbReference>
<dbReference type="Proteomes" id="UP000631694">
    <property type="component" value="Unassembled WGS sequence"/>
</dbReference>
<evidence type="ECO:0000313" key="8">
    <source>
        <dbReference type="Proteomes" id="UP000631694"/>
    </source>
</evidence>
<dbReference type="EMBL" id="JADZLT010000042">
    <property type="protein sequence ID" value="MBH0237345.1"/>
    <property type="molecule type" value="Genomic_DNA"/>
</dbReference>
<dbReference type="GO" id="GO:0003700">
    <property type="term" value="F:DNA-binding transcription factor activity"/>
    <property type="evidence" value="ECO:0007669"/>
    <property type="project" value="TreeGrafter"/>
</dbReference>
<feature type="region of interest" description="Disordered" evidence="5">
    <location>
        <begin position="1"/>
        <end position="26"/>
    </location>
</feature>
<dbReference type="InterPro" id="IPR011075">
    <property type="entry name" value="TetR_C"/>
</dbReference>
<dbReference type="PANTHER" id="PTHR30055">
    <property type="entry name" value="HTH-TYPE TRANSCRIPTIONAL REGULATOR RUTR"/>
    <property type="match status" value="1"/>
</dbReference>
<gene>
    <name evidence="7" type="ORF">I5731_05880</name>
</gene>
<dbReference type="PROSITE" id="PS50977">
    <property type="entry name" value="HTH_TETR_2"/>
    <property type="match status" value="1"/>
</dbReference>
<dbReference type="Gene3D" id="1.10.357.10">
    <property type="entry name" value="Tetracycline Repressor, domain 2"/>
    <property type="match status" value="1"/>
</dbReference>
<feature type="domain" description="HTH tetR-type" evidence="6">
    <location>
        <begin position="29"/>
        <end position="89"/>
    </location>
</feature>
<feature type="compositionally biased region" description="Low complexity" evidence="5">
    <location>
        <begin position="1"/>
        <end position="14"/>
    </location>
</feature>
<name>A0A931HZI0_9HYPH</name>
<dbReference type="Gene3D" id="1.10.10.60">
    <property type="entry name" value="Homeodomain-like"/>
    <property type="match status" value="1"/>
</dbReference>
<dbReference type="InterPro" id="IPR036271">
    <property type="entry name" value="Tet_transcr_reg_TetR-rel_C_sf"/>
</dbReference>
<dbReference type="GO" id="GO:0000976">
    <property type="term" value="F:transcription cis-regulatory region binding"/>
    <property type="evidence" value="ECO:0007669"/>
    <property type="project" value="TreeGrafter"/>
</dbReference>
<dbReference type="PRINTS" id="PR00455">
    <property type="entry name" value="HTHTETR"/>
</dbReference>
<feature type="DNA-binding region" description="H-T-H motif" evidence="4">
    <location>
        <begin position="52"/>
        <end position="71"/>
    </location>
</feature>
<evidence type="ECO:0000256" key="2">
    <source>
        <dbReference type="ARBA" id="ARBA00023125"/>
    </source>
</evidence>
<keyword evidence="1" id="KW-0805">Transcription regulation</keyword>
<protein>
    <submittedName>
        <fullName evidence="7">TetR/AcrR family transcriptional regulator</fullName>
    </submittedName>
</protein>